<gene>
    <name evidence="1" type="ORF">CGS58_01990</name>
</gene>
<dbReference type="Pfam" id="PF06107">
    <property type="entry name" value="DUF951"/>
    <property type="match status" value="1"/>
</dbReference>
<dbReference type="PANTHER" id="PTHR38455:SF1">
    <property type="entry name" value="DUF951 DOMAIN-CONTAINING PROTEIN"/>
    <property type="match status" value="1"/>
</dbReference>
<proteinExistence type="predicted"/>
<accession>A0A2A7AT54</accession>
<name>A0A2A7AT54_9FIRM</name>
<dbReference type="PANTHER" id="PTHR38455">
    <property type="entry name" value="HYPOTHETICAL CYTOSOLIC PROTEIN"/>
    <property type="match status" value="1"/>
</dbReference>
<dbReference type="RefSeq" id="WP_097838745.1">
    <property type="nucleotide sequence ID" value="NZ_NMTY01000004.1"/>
</dbReference>
<organism evidence="1 2">
    <name type="scientific">Faecalibacterium prausnitzii</name>
    <dbReference type="NCBI Taxonomy" id="853"/>
    <lineage>
        <taxon>Bacteria</taxon>
        <taxon>Bacillati</taxon>
        <taxon>Bacillota</taxon>
        <taxon>Clostridia</taxon>
        <taxon>Eubacteriales</taxon>
        <taxon>Oscillospiraceae</taxon>
        <taxon>Faecalibacterium</taxon>
    </lineage>
</organism>
<sequence length="69" mass="7619">MDIAVGDTILTRKKHPCGASSFEVLRVGMDFKIRCMGCGREVMLPRAKIEKNIKKVVRPDPAAQTGPIH</sequence>
<evidence type="ECO:0000313" key="2">
    <source>
        <dbReference type="Proteomes" id="UP000220005"/>
    </source>
</evidence>
<dbReference type="Proteomes" id="UP000220005">
    <property type="component" value="Unassembled WGS sequence"/>
</dbReference>
<dbReference type="EMBL" id="NMTY01000004">
    <property type="protein sequence ID" value="PDX82262.1"/>
    <property type="molecule type" value="Genomic_DNA"/>
</dbReference>
<dbReference type="InterPro" id="IPR009296">
    <property type="entry name" value="DUF951"/>
</dbReference>
<dbReference type="AlphaFoldDB" id="A0A2A7AT54"/>
<reference evidence="1 2" key="1">
    <citation type="journal article" date="2017" name="Front. Microbiol.">
        <title>New Insights into the Diversity of the Genus Faecalibacterium.</title>
        <authorList>
            <person name="Benevides L."/>
            <person name="Burman S."/>
            <person name="Martin R."/>
            <person name="Robert V."/>
            <person name="Thomas M."/>
            <person name="Miquel S."/>
            <person name="Chain F."/>
            <person name="Sokol H."/>
            <person name="Bermudez-Humaran L.G."/>
            <person name="Morrison M."/>
            <person name="Langella P."/>
            <person name="Azevedo V.A."/>
            <person name="Chatel J.M."/>
            <person name="Soares S."/>
        </authorList>
    </citation>
    <scope>NUCLEOTIDE SEQUENCE [LARGE SCALE GENOMIC DNA]</scope>
    <source>
        <strain evidence="1 2">CNCM I 4575</strain>
    </source>
</reference>
<protein>
    <recommendedName>
        <fullName evidence="3">DUF951 domain-containing protein</fullName>
    </recommendedName>
</protein>
<evidence type="ECO:0008006" key="3">
    <source>
        <dbReference type="Google" id="ProtNLM"/>
    </source>
</evidence>
<evidence type="ECO:0000313" key="1">
    <source>
        <dbReference type="EMBL" id="PDX82262.1"/>
    </source>
</evidence>
<comment type="caution">
    <text evidence="1">The sequence shown here is derived from an EMBL/GenBank/DDBJ whole genome shotgun (WGS) entry which is preliminary data.</text>
</comment>